<feature type="transmembrane region" description="Helical" evidence="6">
    <location>
        <begin position="90"/>
        <end position="109"/>
    </location>
</feature>
<keyword evidence="5 6" id="KW-0472">Membrane</keyword>
<dbReference type="Pfam" id="PF13405">
    <property type="entry name" value="EF-hand_6"/>
    <property type="match status" value="1"/>
</dbReference>
<dbReference type="Pfam" id="PF00924">
    <property type="entry name" value="MS_channel_2nd"/>
    <property type="match status" value="1"/>
</dbReference>
<dbReference type="InterPro" id="IPR011992">
    <property type="entry name" value="EF-hand-dom_pair"/>
</dbReference>
<dbReference type="SUPFAM" id="SSF50182">
    <property type="entry name" value="Sm-like ribonucleoproteins"/>
    <property type="match status" value="1"/>
</dbReference>
<dbReference type="PROSITE" id="PS00018">
    <property type="entry name" value="EF_HAND_1"/>
    <property type="match status" value="1"/>
</dbReference>
<dbReference type="PANTHER" id="PTHR31323:SF1">
    <property type="entry name" value="MECHANOSENSITIVE ION CHANNEL PROTEIN"/>
    <property type="match status" value="1"/>
</dbReference>
<proteinExistence type="predicted"/>
<dbReference type="InterPro" id="IPR002048">
    <property type="entry name" value="EF_hand_dom"/>
</dbReference>
<dbReference type="GO" id="GO:0016020">
    <property type="term" value="C:membrane"/>
    <property type="evidence" value="ECO:0007669"/>
    <property type="project" value="UniProtKB-SubCell"/>
</dbReference>
<protein>
    <submittedName>
        <fullName evidence="8">Mechanosensitive ion channel-domain-containing protein</fullName>
    </submittedName>
</protein>
<dbReference type="GO" id="GO:0006874">
    <property type="term" value="P:intracellular calcium ion homeostasis"/>
    <property type="evidence" value="ECO:0007669"/>
    <property type="project" value="TreeGrafter"/>
</dbReference>
<keyword evidence="2 6" id="KW-0812">Transmembrane</keyword>
<dbReference type="InterPro" id="IPR006685">
    <property type="entry name" value="MscS_channel_2nd"/>
</dbReference>
<sequence length="314" mass="36600">DMNSNHHARKQARWLYDTLSEGTGRELTVDDFYRCFASRHEAEEAFSIFDRDDNGDLSRREMRDVMQRVYKERKDLAFALRDLSQCVGKLDNILLSMALLIYVFMVLNIVSGKNVTTTVLPFGSLLVALSFIFGQSAKNTFDSIIFVFVTHPYDTGDLVYVDTHQMVVENVGLLTTTFCRTDGQIVYAPNIVLASKFIHNIRRSQNMSETIEIQVDFYTPHEKINELARRLEHYLETQMARDFVPKLTINLNSIDNTNRLTLTMFIEHKSNWQDGGRRWTRRTQFMMALKELMLELDLRYYLPPQRVEYLSSSS</sequence>
<dbReference type="InterPro" id="IPR023408">
    <property type="entry name" value="MscS_beta-dom_sf"/>
</dbReference>
<dbReference type="GO" id="GO:0005262">
    <property type="term" value="F:calcium channel activity"/>
    <property type="evidence" value="ECO:0007669"/>
    <property type="project" value="TreeGrafter"/>
</dbReference>
<feature type="transmembrane region" description="Helical" evidence="6">
    <location>
        <begin position="115"/>
        <end position="134"/>
    </location>
</feature>
<evidence type="ECO:0000256" key="1">
    <source>
        <dbReference type="ARBA" id="ARBA00004370"/>
    </source>
</evidence>
<dbReference type="Proteomes" id="UP000278143">
    <property type="component" value="Unassembled WGS sequence"/>
</dbReference>
<dbReference type="InterPro" id="IPR018247">
    <property type="entry name" value="EF_Hand_1_Ca_BS"/>
</dbReference>
<evidence type="ECO:0000256" key="4">
    <source>
        <dbReference type="ARBA" id="ARBA00022989"/>
    </source>
</evidence>
<feature type="non-terminal residue" evidence="8">
    <location>
        <position position="314"/>
    </location>
</feature>
<dbReference type="SUPFAM" id="SSF47473">
    <property type="entry name" value="EF-hand"/>
    <property type="match status" value="1"/>
</dbReference>
<evidence type="ECO:0000256" key="2">
    <source>
        <dbReference type="ARBA" id="ARBA00022692"/>
    </source>
</evidence>
<dbReference type="AlphaFoldDB" id="A0A4P9YYC2"/>
<dbReference type="InterPro" id="IPR010920">
    <property type="entry name" value="LSM_dom_sf"/>
</dbReference>
<dbReference type="PANTHER" id="PTHR31323">
    <property type="entry name" value="MECHANOSENSITIVE ION CHANNEL PROTEIN MSY2"/>
    <property type="match status" value="1"/>
</dbReference>
<dbReference type="PROSITE" id="PS50222">
    <property type="entry name" value="EF_HAND_2"/>
    <property type="match status" value="1"/>
</dbReference>
<dbReference type="OrthoDB" id="544685at2759"/>
<evidence type="ECO:0000313" key="8">
    <source>
        <dbReference type="EMBL" id="RKP25044.1"/>
    </source>
</evidence>
<comment type="subcellular location">
    <subcellularLocation>
        <location evidence="1">Membrane</location>
    </subcellularLocation>
</comment>
<evidence type="ECO:0000259" key="7">
    <source>
        <dbReference type="PROSITE" id="PS50222"/>
    </source>
</evidence>
<keyword evidence="3" id="KW-0106">Calcium</keyword>
<feature type="domain" description="EF-hand" evidence="7">
    <location>
        <begin position="37"/>
        <end position="72"/>
    </location>
</feature>
<evidence type="ECO:0000313" key="9">
    <source>
        <dbReference type="Proteomes" id="UP000278143"/>
    </source>
</evidence>
<name>A0A4P9YYC2_9FUNG</name>
<feature type="non-terminal residue" evidence="8">
    <location>
        <position position="1"/>
    </location>
</feature>
<keyword evidence="4 6" id="KW-1133">Transmembrane helix</keyword>
<gene>
    <name evidence="8" type="ORF">SYNPS1DRAFT_6535</name>
</gene>
<dbReference type="Gene3D" id="1.10.238.10">
    <property type="entry name" value="EF-hand"/>
    <property type="match status" value="1"/>
</dbReference>
<evidence type="ECO:0000256" key="5">
    <source>
        <dbReference type="ARBA" id="ARBA00023136"/>
    </source>
</evidence>
<dbReference type="SMART" id="SM00054">
    <property type="entry name" value="EFh"/>
    <property type="match status" value="1"/>
</dbReference>
<dbReference type="GO" id="GO:0005509">
    <property type="term" value="F:calcium ion binding"/>
    <property type="evidence" value="ECO:0007669"/>
    <property type="project" value="InterPro"/>
</dbReference>
<accession>A0A4P9YYC2</accession>
<organism evidence="8 9">
    <name type="scientific">Syncephalis pseudoplumigaleata</name>
    <dbReference type="NCBI Taxonomy" id="1712513"/>
    <lineage>
        <taxon>Eukaryota</taxon>
        <taxon>Fungi</taxon>
        <taxon>Fungi incertae sedis</taxon>
        <taxon>Zoopagomycota</taxon>
        <taxon>Zoopagomycotina</taxon>
        <taxon>Zoopagomycetes</taxon>
        <taxon>Zoopagales</taxon>
        <taxon>Piptocephalidaceae</taxon>
        <taxon>Syncephalis</taxon>
    </lineage>
</organism>
<evidence type="ECO:0000256" key="6">
    <source>
        <dbReference type="SAM" id="Phobius"/>
    </source>
</evidence>
<keyword evidence="9" id="KW-1185">Reference proteome</keyword>
<evidence type="ECO:0000256" key="3">
    <source>
        <dbReference type="ARBA" id="ARBA00022837"/>
    </source>
</evidence>
<dbReference type="EMBL" id="KZ989907">
    <property type="protein sequence ID" value="RKP25044.1"/>
    <property type="molecule type" value="Genomic_DNA"/>
</dbReference>
<reference evidence="9" key="1">
    <citation type="journal article" date="2018" name="Nat. Microbiol.">
        <title>Leveraging single-cell genomics to expand the fungal tree of life.</title>
        <authorList>
            <person name="Ahrendt S.R."/>
            <person name="Quandt C.A."/>
            <person name="Ciobanu D."/>
            <person name="Clum A."/>
            <person name="Salamov A."/>
            <person name="Andreopoulos B."/>
            <person name="Cheng J.F."/>
            <person name="Woyke T."/>
            <person name="Pelin A."/>
            <person name="Henrissat B."/>
            <person name="Reynolds N.K."/>
            <person name="Benny G.L."/>
            <person name="Smith M.E."/>
            <person name="James T.Y."/>
            <person name="Grigoriev I.V."/>
        </authorList>
    </citation>
    <scope>NUCLEOTIDE SEQUENCE [LARGE SCALE GENOMIC DNA]</scope>
    <source>
        <strain evidence="9">Benny S71-1</strain>
    </source>
</reference>
<dbReference type="Gene3D" id="2.30.30.60">
    <property type="match status" value="1"/>
</dbReference>